<accession>A0A9J6EKP7</accession>
<evidence type="ECO:0000256" key="1">
    <source>
        <dbReference type="SAM" id="Phobius"/>
    </source>
</evidence>
<organism evidence="2 3">
    <name type="scientific">Rhipicephalus microplus</name>
    <name type="common">Cattle tick</name>
    <name type="synonym">Boophilus microplus</name>
    <dbReference type="NCBI Taxonomy" id="6941"/>
    <lineage>
        <taxon>Eukaryota</taxon>
        <taxon>Metazoa</taxon>
        <taxon>Ecdysozoa</taxon>
        <taxon>Arthropoda</taxon>
        <taxon>Chelicerata</taxon>
        <taxon>Arachnida</taxon>
        <taxon>Acari</taxon>
        <taxon>Parasitiformes</taxon>
        <taxon>Ixodida</taxon>
        <taxon>Ixodoidea</taxon>
        <taxon>Ixodidae</taxon>
        <taxon>Rhipicephalinae</taxon>
        <taxon>Rhipicephalus</taxon>
        <taxon>Boophilus</taxon>
    </lineage>
</organism>
<evidence type="ECO:0000313" key="2">
    <source>
        <dbReference type="EMBL" id="KAH8034684.1"/>
    </source>
</evidence>
<dbReference type="VEuPathDB" id="VectorBase:LOC119181630"/>
<keyword evidence="1" id="KW-0472">Membrane</keyword>
<dbReference type="AlphaFoldDB" id="A0A9J6EKP7"/>
<reference evidence="2" key="1">
    <citation type="journal article" date="2020" name="Cell">
        <title>Large-Scale Comparative Analyses of Tick Genomes Elucidate Their Genetic Diversity and Vector Capacities.</title>
        <authorList>
            <consortium name="Tick Genome and Microbiome Consortium (TIGMIC)"/>
            <person name="Jia N."/>
            <person name="Wang J."/>
            <person name="Shi W."/>
            <person name="Du L."/>
            <person name="Sun Y."/>
            <person name="Zhan W."/>
            <person name="Jiang J.F."/>
            <person name="Wang Q."/>
            <person name="Zhang B."/>
            <person name="Ji P."/>
            <person name="Bell-Sakyi L."/>
            <person name="Cui X.M."/>
            <person name="Yuan T.T."/>
            <person name="Jiang B.G."/>
            <person name="Yang W.F."/>
            <person name="Lam T.T."/>
            <person name="Chang Q.C."/>
            <person name="Ding S.J."/>
            <person name="Wang X.J."/>
            <person name="Zhu J.G."/>
            <person name="Ruan X.D."/>
            <person name="Zhao L."/>
            <person name="Wei J.T."/>
            <person name="Ye R.Z."/>
            <person name="Que T.C."/>
            <person name="Du C.H."/>
            <person name="Zhou Y.H."/>
            <person name="Cheng J.X."/>
            <person name="Dai P.F."/>
            <person name="Guo W.B."/>
            <person name="Han X.H."/>
            <person name="Huang E.J."/>
            <person name="Li L.F."/>
            <person name="Wei W."/>
            <person name="Gao Y.C."/>
            <person name="Liu J.Z."/>
            <person name="Shao H.Z."/>
            <person name="Wang X."/>
            <person name="Wang C.C."/>
            <person name="Yang T.C."/>
            <person name="Huo Q.B."/>
            <person name="Li W."/>
            <person name="Chen H.Y."/>
            <person name="Chen S.E."/>
            <person name="Zhou L.G."/>
            <person name="Ni X.B."/>
            <person name="Tian J.H."/>
            <person name="Sheng Y."/>
            <person name="Liu T."/>
            <person name="Pan Y.S."/>
            <person name="Xia L.Y."/>
            <person name="Li J."/>
            <person name="Zhao F."/>
            <person name="Cao W.C."/>
        </authorList>
    </citation>
    <scope>NUCLEOTIDE SEQUENCE</scope>
    <source>
        <strain evidence="2">Rmic-2018</strain>
    </source>
</reference>
<reference evidence="2" key="2">
    <citation type="submission" date="2021-09" db="EMBL/GenBank/DDBJ databases">
        <authorList>
            <person name="Jia N."/>
            <person name="Wang J."/>
            <person name="Shi W."/>
            <person name="Du L."/>
            <person name="Sun Y."/>
            <person name="Zhan W."/>
            <person name="Jiang J."/>
            <person name="Wang Q."/>
            <person name="Zhang B."/>
            <person name="Ji P."/>
            <person name="Sakyi L.B."/>
            <person name="Cui X."/>
            <person name="Yuan T."/>
            <person name="Jiang B."/>
            <person name="Yang W."/>
            <person name="Lam T.T.-Y."/>
            <person name="Chang Q."/>
            <person name="Ding S."/>
            <person name="Wang X."/>
            <person name="Zhu J."/>
            <person name="Ruan X."/>
            <person name="Zhao L."/>
            <person name="Wei J."/>
            <person name="Que T."/>
            <person name="Du C."/>
            <person name="Cheng J."/>
            <person name="Dai P."/>
            <person name="Han X."/>
            <person name="Huang E."/>
            <person name="Gao Y."/>
            <person name="Liu J."/>
            <person name="Shao H."/>
            <person name="Ye R."/>
            <person name="Li L."/>
            <person name="Wei W."/>
            <person name="Wang X."/>
            <person name="Wang C."/>
            <person name="Huo Q."/>
            <person name="Li W."/>
            <person name="Guo W."/>
            <person name="Chen H."/>
            <person name="Chen S."/>
            <person name="Zhou L."/>
            <person name="Zhou L."/>
            <person name="Ni X."/>
            <person name="Tian J."/>
            <person name="Zhou Y."/>
            <person name="Sheng Y."/>
            <person name="Liu T."/>
            <person name="Pan Y."/>
            <person name="Xia L."/>
            <person name="Li J."/>
            <person name="Zhao F."/>
            <person name="Cao W."/>
        </authorList>
    </citation>
    <scope>NUCLEOTIDE SEQUENCE</scope>
    <source>
        <strain evidence="2">Rmic-2018</strain>
        <tissue evidence="2">Larvae</tissue>
    </source>
</reference>
<sequence length="247" mass="28653">MYTSRSPRQPVLESCCNDGIKVAFVTRPLDGYTATRRYWRLQEPCLPTLLPMYHCSAIVVYGYATYLGGSIVWKYPTAVPYVQALLNMTNRRQLSHRNNNITVYFTLGGEREDSRNLSFVAGHPVIRQYLIYSVHTSRSPRQPVLQFCCYDGIKVAFVTRPLDGYTAIRRHWRLQEPYLPPLLLMYYCSAIVVYGYATYLDGSIVWKYPTAVPYLQALLNMTNRHQLLHRNNNITVYFTLGGERQDR</sequence>
<evidence type="ECO:0000313" key="3">
    <source>
        <dbReference type="Proteomes" id="UP000821866"/>
    </source>
</evidence>
<keyword evidence="3" id="KW-1185">Reference proteome</keyword>
<name>A0A9J6EKP7_RHIMP</name>
<dbReference type="EMBL" id="JABSTU010000003">
    <property type="protein sequence ID" value="KAH8034684.1"/>
    <property type="molecule type" value="Genomic_DNA"/>
</dbReference>
<feature type="transmembrane region" description="Helical" evidence="1">
    <location>
        <begin position="178"/>
        <end position="197"/>
    </location>
</feature>
<keyword evidence="1" id="KW-0812">Transmembrane</keyword>
<keyword evidence="1" id="KW-1133">Transmembrane helix</keyword>
<comment type="caution">
    <text evidence="2">The sequence shown here is derived from an EMBL/GenBank/DDBJ whole genome shotgun (WGS) entry which is preliminary data.</text>
</comment>
<protein>
    <submittedName>
        <fullName evidence="2">Uncharacterized protein</fullName>
    </submittedName>
</protein>
<proteinExistence type="predicted"/>
<gene>
    <name evidence="2" type="ORF">HPB51_000363</name>
</gene>
<dbReference type="Proteomes" id="UP000821866">
    <property type="component" value="Chromosome 11"/>
</dbReference>